<feature type="transmembrane region" description="Helical" evidence="1">
    <location>
        <begin position="76"/>
        <end position="96"/>
    </location>
</feature>
<evidence type="ECO:0000256" key="1">
    <source>
        <dbReference type="SAM" id="Phobius"/>
    </source>
</evidence>
<organism evidence="2 3">
    <name type="scientific">Aureicoccus marinus</name>
    <dbReference type="NCBI Taxonomy" id="754435"/>
    <lineage>
        <taxon>Bacteria</taxon>
        <taxon>Pseudomonadati</taxon>
        <taxon>Bacteroidota</taxon>
        <taxon>Flavobacteriia</taxon>
        <taxon>Flavobacteriales</taxon>
        <taxon>Flavobacteriaceae</taxon>
        <taxon>Aureicoccus</taxon>
    </lineage>
</organism>
<dbReference type="AlphaFoldDB" id="A0A2S7T5H0"/>
<comment type="caution">
    <text evidence="2">The sequence shown here is derived from an EMBL/GenBank/DDBJ whole genome shotgun (WGS) entry which is preliminary data.</text>
</comment>
<name>A0A2S7T5H0_9FLAO</name>
<feature type="transmembrane region" description="Helical" evidence="1">
    <location>
        <begin position="116"/>
        <end position="137"/>
    </location>
</feature>
<accession>A0A2S7T5H0</accession>
<keyword evidence="1" id="KW-1133">Transmembrane helix</keyword>
<reference evidence="3" key="1">
    <citation type="submission" date="2016-11" db="EMBL/GenBank/DDBJ databases">
        <title>Trade-off between light-utilization and light-protection in marine flavobacteria.</title>
        <authorList>
            <person name="Kumagai Y."/>
            <person name="Yoshizawa S."/>
            <person name="Kogure K."/>
        </authorList>
    </citation>
    <scope>NUCLEOTIDE SEQUENCE [LARGE SCALE GENOMIC DNA]</scope>
    <source>
        <strain evidence="3">SG-18</strain>
    </source>
</reference>
<protein>
    <submittedName>
        <fullName evidence="2">Uncharacterized protein</fullName>
    </submittedName>
</protein>
<dbReference type="RefSeq" id="WP_105000415.1">
    <property type="nucleotide sequence ID" value="NZ_MQVX01000001.1"/>
</dbReference>
<keyword evidence="1" id="KW-0812">Transmembrane</keyword>
<evidence type="ECO:0000313" key="2">
    <source>
        <dbReference type="EMBL" id="PQJ14777.1"/>
    </source>
</evidence>
<gene>
    <name evidence="2" type="ORF">BST99_02600</name>
</gene>
<dbReference type="OrthoDB" id="982344at2"/>
<keyword evidence="1" id="KW-0472">Membrane</keyword>
<feature type="transmembrane region" description="Helical" evidence="1">
    <location>
        <begin position="43"/>
        <end position="64"/>
    </location>
</feature>
<proteinExistence type="predicted"/>
<sequence>MSASSKLLLATVMVVLTGILLASGSSLISIPLLEDPYVPLGNVMTWFALIFLPWGVIQFYTVFGNLGRVLEVIYGLLLRLAMLGGTAWPFIGRYLSGNWANNFENIPQESALFWTYSRYMVMTSLAIFVLALIQILIQRFVLKNKEEEEPFY</sequence>
<keyword evidence="3" id="KW-1185">Reference proteome</keyword>
<evidence type="ECO:0000313" key="3">
    <source>
        <dbReference type="Proteomes" id="UP000239366"/>
    </source>
</evidence>
<dbReference type="Proteomes" id="UP000239366">
    <property type="component" value="Unassembled WGS sequence"/>
</dbReference>
<dbReference type="EMBL" id="MQVX01000001">
    <property type="protein sequence ID" value="PQJ14777.1"/>
    <property type="molecule type" value="Genomic_DNA"/>
</dbReference>